<proteinExistence type="inferred from homology"/>
<evidence type="ECO:0000313" key="10">
    <source>
        <dbReference type="Proteomes" id="UP000590740"/>
    </source>
</evidence>
<gene>
    <name evidence="9" type="ORF">HNQ65_000304</name>
</gene>
<evidence type="ECO:0000256" key="2">
    <source>
        <dbReference type="ARBA" id="ARBA00022475"/>
    </source>
</evidence>
<dbReference type="InterPro" id="IPR002898">
    <property type="entry name" value="MotA_ExbB_proton_chnl"/>
</dbReference>
<dbReference type="GO" id="GO:0017038">
    <property type="term" value="P:protein import"/>
    <property type="evidence" value="ECO:0007669"/>
    <property type="project" value="TreeGrafter"/>
</dbReference>
<protein>
    <submittedName>
        <fullName evidence="9">Biopolymer transport protein ExbB/TolQ</fullName>
    </submittedName>
</protein>
<keyword evidence="2" id="KW-1003">Cell membrane</keyword>
<comment type="caution">
    <text evidence="9">The sequence shown here is derived from an EMBL/GenBank/DDBJ whole genome shotgun (WGS) entry which is preliminary data.</text>
</comment>
<dbReference type="AlphaFoldDB" id="A0A7W7Y7P8"/>
<feature type="domain" description="MotA/TolQ/ExbB proton channel" evidence="8">
    <location>
        <begin position="107"/>
        <end position="172"/>
    </location>
</feature>
<sequence>MKLLEQLLSLISEAVLLPTLAAIVILVGWSTMLLGGLLREWLGRSHTAFILAQLRRAHVEGGDQVRLLQILSTATSGLPARLHQLLAQWGGAGELAHCLVDLEIETATALSRLTWMTRIAPMLGLMGTLIPLGPALTGLASGDLATLSSNLVVAFTATVVGVLLGCCSYTMNLVRKNWYQSDLSTLEHLFINANRPAMP</sequence>
<keyword evidence="3 7" id="KW-0812">Transmembrane</keyword>
<keyword evidence="6" id="KW-0813">Transport</keyword>
<keyword evidence="5 7" id="KW-0472">Membrane</keyword>
<dbReference type="EMBL" id="JACHIG010000001">
    <property type="protein sequence ID" value="MBB5030750.1"/>
    <property type="molecule type" value="Genomic_DNA"/>
</dbReference>
<keyword evidence="6" id="KW-0653">Protein transport</keyword>
<comment type="similarity">
    <text evidence="6">Belongs to the exbB/tolQ family.</text>
</comment>
<name>A0A7W7Y7P8_9BACT</name>
<reference evidence="9 10" key="1">
    <citation type="submission" date="2020-08" db="EMBL/GenBank/DDBJ databases">
        <title>Genomic Encyclopedia of Type Strains, Phase IV (KMG-IV): sequencing the most valuable type-strain genomes for metagenomic binning, comparative biology and taxonomic classification.</title>
        <authorList>
            <person name="Goeker M."/>
        </authorList>
    </citation>
    <scope>NUCLEOTIDE SEQUENCE [LARGE SCALE GENOMIC DNA]</scope>
    <source>
        <strain evidence="9 10">DSM 12252</strain>
    </source>
</reference>
<evidence type="ECO:0000256" key="7">
    <source>
        <dbReference type="SAM" id="Phobius"/>
    </source>
</evidence>
<dbReference type="InterPro" id="IPR050790">
    <property type="entry name" value="ExbB/TolQ_transport"/>
</dbReference>
<dbReference type="RefSeq" id="WP_184337673.1">
    <property type="nucleotide sequence ID" value="NZ_JACHIG010000001.1"/>
</dbReference>
<comment type="subcellular location">
    <subcellularLocation>
        <location evidence="1">Cell membrane</location>
        <topology evidence="1">Multi-pass membrane protein</topology>
    </subcellularLocation>
    <subcellularLocation>
        <location evidence="6">Membrane</location>
        <topology evidence="6">Multi-pass membrane protein</topology>
    </subcellularLocation>
</comment>
<evidence type="ECO:0000259" key="8">
    <source>
        <dbReference type="Pfam" id="PF01618"/>
    </source>
</evidence>
<dbReference type="GO" id="GO:0005886">
    <property type="term" value="C:plasma membrane"/>
    <property type="evidence" value="ECO:0007669"/>
    <property type="project" value="UniProtKB-SubCell"/>
</dbReference>
<evidence type="ECO:0000256" key="3">
    <source>
        <dbReference type="ARBA" id="ARBA00022692"/>
    </source>
</evidence>
<dbReference type="PANTHER" id="PTHR30625:SF3">
    <property type="entry name" value="TOL-PAL SYSTEM PROTEIN TOLQ"/>
    <property type="match status" value="1"/>
</dbReference>
<accession>A0A7W7Y7P8</accession>
<evidence type="ECO:0000256" key="5">
    <source>
        <dbReference type="ARBA" id="ARBA00023136"/>
    </source>
</evidence>
<evidence type="ECO:0000256" key="1">
    <source>
        <dbReference type="ARBA" id="ARBA00004651"/>
    </source>
</evidence>
<feature type="transmembrane region" description="Helical" evidence="7">
    <location>
        <begin position="151"/>
        <end position="171"/>
    </location>
</feature>
<keyword evidence="10" id="KW-1185">Reference proteome</keyword>
<evidence type="ECO:0000256" key="4">
    <source>
        <dbReference type="ARBA" id="ARBA00022989"/>
    </source>
</evidence>
<evidence type="ECO:0000313" key="9">
    <source>
        <dbReference type="EMBL" id="MBB5030750.1"/>
    </source>
</evidence>
<feature type="transmembrane region" description="Helical" evidence="7">
    <location>
        <begin position="15"/>
        <end position="38"/>
    </location>
</feature>
<keyword evidence="4 7" id="KW-1133">Transmembrane helix</keyword>
<dbReference type="PANTHER" id="PTHR30625">
    <property type="entry name" value="PROTEIN TOLQ"/>
    <property type="match status" value="1"/>
</dbReference>
<feature type="transmembrane region" description="Helical" evidence="7">
    <location>
        <begin position="119"/>
        <end position="139"/>
    </location>
</feature>
<organism evidence="9 10">
    <name type="scientific">Prosthecobacter vanneervenii</name>
    <dbReference type="NCBI Taxonomy" id="48466"/>
    <lineage>
        <taxon>Bacteria</taxon>
        <taxon>Pseudomonadati</taxon>
        <taxon>Verrucomicrobiota</taxon>
        <taxon>Verrucomicrobiia</taxon>
        <taxon>Verrucomicrobiales</taxon>
        <taxon>Verrucomicrobiaceae</taxon>
        <taxon>Prosthecobacter</taxon>
    </lineage>
</organism>
<dbReference type="Pfam" id="PF01618">
    <property type="entry name" value="MotA_ExbB"/>
    <property type="match status" value="1"/>
</dbReference>
<dbReference type="Proteomes" id="UP000590740">
    <property type="component" value="Unassembled WGS sequence"/>
</dbReference>
<evidence type="ECO:0000256" key="6">
    <source>
        <dbReference type="RuleBase" id="RU004057"/>
    </source>
</evidence>